<keyword evidence="1" id="KW-0472">Membrane</keyword>
<keyword evidence="1" id="KW-0812">Transmembrane</keyword>
<protein>
    <submittedName>
        <fullName evidence="2">Uncharacterized protein</fullName>
    </submittedName>
</protein>
<keyword evidence="1" id="KW-1133">Transmembrane helix</keyword>
<dbReference type="Proteomes" id="UP000824782">
    <property type="component" value="Unassembled WGS sequence"/>
</dbReference>
<gene>
    <name evidence="2" type="ORF">GDO81_005191</name>
</gene>
<proteinExistence type="predicted"/>
<evidence type="ECO:0000256" key="1">
    <source>
        <dbReference type="SAM" id="Phobius"/>
    </source>
</evidence>
<evidence type="ECO:0000313" key="3">
    <source>
        <dbReference type="Proteomes" id="UP000824782"/>
    </source>
</evidence>
<dbReference type="EMBL" id="WNYA01000002">
    <property type="protein sequence ID" value="KAG8585904.1"/>
    <property type="molecule type" value="Genomic_DNA"/>
</dbReference>
<organism evidence="2 3">
    <name type="scientific">Engystomops pustulosus</name>
    <name type="common">Tungara frog</name>
    <name type="synonym">Physalaemus pustulosus</name>
    <dbReference type="NCBI Taxonomy" id="76066"/>
    <lineage>
        <taxon>Eukaryota</taxon>
        <taxon>Metazoa</taxon>
        <taxon>Chordata</taxon>
        <taxon>Craniata</taxon>
        <taxon>Vertebrata</taxon>
        <taxon>Euteleostomi</taxon>
        <taxon>Amphibia</taxon>
        <taxon>Batrachia</taxon>
        <taxon>Anura</taxon>
        <taxon>Neobatrachia</taxon>
        <taxon>Hyloidea</taxon>
        <taxon>Leptodactylidae</taxon>
        <taxon>Leiuperinae</taxon>
        <taxon>Engystomops</taxon>
    </lineage>
</organism>
<dbReference type="AlphaFoldDB" id="A0AAV7CLF7"/>
<name>A0AAV7CLF7_ENGPU</name>
<feature type="transmembrane region" description="Helical" evidence="1">
    <location>
        <begin position="41"/>
        <end position="63"/>
    </location>
</feature>
<sequence>MAFHTQFIPVCRRVPKPDYSPCSPHLSIPQHIPFHGEYYTLAQAINIVIASTGIVLCMGVFLVKSEEALKRLAITFT</sequence>
<reference evidence="2" key="1">
    <citation type="thesis" date="2020" institute="ProQuest LLC" country="789 East Eisenhower Parkway, Ann Arbor, MI, USA">
        <title>Comparative Genomics and Chromosome Evolution.</title>
        <authorList>
            <person name="Mudd A.B."/>
        </authorList>
    </citation>
    <scope>NUCLEOTIDE SEQUENCE</scope>
    <source>
        <strain evidence="2">237g6f4</strain>
        <tissue evidence="2">Blood</tissue>
    </source>
</reference>
<keyword evidence="3" id="KW-1185">Reference proteome</keyword>
<accession>A0AAV7CLF7</accession>
<evidence type="ECO:0000313" key="2">
    <source>
        <dbReference type="EMBL" id="KAG8585904.1"/>
    </source>
</evidence>
<comment type="caution">
    <text evidence="2">The sequence shown here is derived from an EMBL/GenBank/DDBJ whole genome shotgun (WGS) entry which is preliminary data.</text>
</comment>